<dbReference type="EMBL" id="UOET01000018">
    <property type="protein sequence ID" value="VAW26274.1"/>
    <property type="molecule type" value="Genomic_DNA"/>
</dbReference>
<feature type="domain" description="CstA N-terminal" evidence="7">
    <location>
        <begin position="3"/>
        <end position="521"/>
    </location>
</feature>
<dbReference type="PANTHER" id="PTHR30252:SF0">
    <property type="entry name" value="PEPTIDE TRANSPORTER CSTA"/>
    <property type="match status" value="1"/>
</dbReference>
<dbReference type="GO" id="GO:0005886">
    <property type="term" value="C:plasma membrane"/>
    <property type="evidence" value="ECO:0007669"/>
    <property type="project" value="UniProtKB-SubCell"/>
</dbReference>
<feature type="transmembrane region" description="Helical" evidence="6">
    <location>
        <begin position="290"/>
        <end position="311"/>
    </location>
</feature>
<feature type="transmembrane region" description="Helical" evidence="6">
    <location>
        <begin position="6"/>
        <end position="22"/>
    </location>
</feature>
<feature type="transmembrane region" description="Helical" evidence="6">
    <location>
        <begin position="62"/>
        <end position="80"/>
    </location>
</feature>
<evidence type="ECO:0000256" key="6">
    <source>
        <dbReference type="SAM" id="Phobius"/>
    </source>
</evidence>
<feature type="transmembrane region" description="Helical" evidence="6">
    <location>
        <begin position="255"/>
        <end position="278"/>
    </location>
</feature>
<feature type="transmembrane region" description="Helical" evidence="6">
    <location>
        <begin position="187"/>
        <end position="208"/>
    </location>
</feature>
<keyword evidence="3 6" id="KW-0812">Transmembrane</keyword>
<evidence type="ECO:0000256" key="2">
    <source>
        <dbReference type="ARBA" id="ARBA00022475"/>
    </source>
</evidence>
<feature type="transmembrane region" description="Helical" evidence="6">
    <location>
        <begin position="332"/>
        <end position="357"/>
    </location>
</feature>
<organism evidence="8">
    <name type="scientific">hydrothermal vent metagenome</name>
    <dbReference type="NCBI Taxonomy" id="652676"/>
    <lineage>
        <taxon>unclassified sequences</taxon>
        <taxon>metagenomes</taxon>
        <taxon>ecological metagenomes</taxon>
    </lineage>
</organism>
<dbReference type="AlphaFoldDB" id="A0A3B0V294"/>
<keyword evidence="5 6" id="KW-0472">Membrane</keyword>
<feature type="transmembrane region" description="Helical" evidence="6">
    <location>
        <begin position="161"/>
        <end position="180"/>
    </location>
</feature>
<evidence type="ECO:0000259" key="7">
    <source>
        <dbReference type="Pfam" id="PF02554"/>
    </source>
</evidence>
<gene>
    <name evidence="8" type="ORF">MNBD_BACTEROID07-222</name>
</gene>
<proteinExistence type="predicted"/>
<feature type="transmembrane region" description="Helical" evidence="6">
    <location>
        <begin position="471"/>
        <end position="496"/>
    </location>
</feature>
<evidence type="ECO:0000313" key="8">
    <source>
        <dbReference type="EMBL" id="VAW26274.1"/>
    </source>
</evidence>
<evidence type="ECO:0000256" key="4">
    <source>
        <dbReference type="ARBA" id="ARBA00022989"/>
    </source>
</evidence>
<feature type="transmembrane region" description="Helical" evidence="6">
    <location>
        <begin position="535"/>
        <end position="560"/>
    </location>
</feature>
<reference evidence="8" key="1">
    <citation type="submission" date="2018-06" db="EMBL/GenBank/DDBJ databases">
        <authorList>
            <person name="Zhirakovskaya E."/>
        </authorList>
    </citation>
    <scope>NUCLEOTIDE SEQUENCE</scope>
</reference>
<dbReference type="GO" id="GO:0009267">
    <property type="term" value="P:cellular response to starvation"/>
    <property type="evidence" value="ECO:0007669"/>
    <property type="project" value="InterPro"/>
</dbReference>
<evidence type="ECO:0000256" key="3">
    <source>
        <dbReference type="ARBA" id="ARBA00022692"/>
    </source>
</evidence>
<feature type="transmembrane region" description="Helical" evidence="6">
    <location>
        <begin position="130"/>
        <end position="155"/>
    </location>
</feature>
<dbReference type="InterPro" id="IPR051605">
    <property type="entry name" value="CstA"/>
</dbReference>
<evidence type="ECO:0000256" key="1">
    <source>
        <dbReference type="ARBA" id="ARBA00004651"/>
    </source>
</evidence>
<evidence type="ECO:0000256" key="5">
    <source>
        <dbReference type="ARBA" id="ARBA00023136"/>
    </source>
</evidence>
<feature type="transmembrane region" description="Helical" evidence="6">
    <location>
        <begin position="406"/>
        <end position="426"/>
    </location>
</feature>
<feature type="transmembrane region" description="Helical" evidence="6">
    <location>
        <begin position="446"/>
        <end position="465"/>
    </location>
</feature>
<sequence>MESILIMVLVFGGYLVMYRFYGKFIGNKIFKLNDKNKVPSVEFEDGVDYVPTKKEVIFGHHFASIAGTGPIVGPAIAVIWGWLPALIWVFVGSIVMGAAHDLGTLIISMRNEGKSISEYTGKYINTRTKYFFFFIVFLELWIVVAIFGLVIAILFKMYPQSVIPVWLEIPIAVYLGYLVYKKGANLLVWSIIAVVVMYLTIVLGAYVPLQMPVVFGLSPIAVWSIILLIYAFIASVLPVTTLLQPRDYINSHELIVALALLVLGVIFAGVSGHLHVVAPAVRLHPAGTPSMWPFLFITIACGAISGFHSLVSSGTSAKQIRRESDSLFVGYGSMLMEGALATLVIIATTAGIGMGFIQNGHVLTGVTAWTHHYSSWAAAGGLSSKVGAFVEGSANMIEAVGIPKTIAMTIMGVFVASFAGTTMDTATRVQRYLLTETFPKSFRNKYISTGFVVLAALFLIFSTGANGKGALALWPLFGAVNQTLAALALIVITIYLKARTKQGWLITALPAAFMLVVSLWAAVDNQLNFVNKHNLLLQVLNIIIIISMIWVTIEGTIIFFKTPYSPKIVEEEMKNAA</sequence>
<dbReference type="Pfam" id="PF02554">
    <property type="entry name" value="CstA"/>
    <property type="match status" value="1"/>
</dbReference>
<comment type="subcellular location">
    <subcellularLocation>
        <location evidence="1">Cell membrane</location>
        <topology evidence="1">Multi-pass membrane protein</topology>
    </subcellularLocation>
</comment>
<feature type="transmembrane region" description="Helical" evidence="6">
    <location>
        <begin position="86"/>
        <end position="109"/>
    </location>
</feature>
<feature type="transmembrane region" description="Helical" evidence="6">
    <location>
        <begin position="220"/>
        <end position="243"/>
    </location>
</feature>
<feature type="transmembrane region" description="Helical" evidence="6">
    <location>
        <begin position="503"/>
        <end position="523"/>
    </location>
</feature>
<protein>
    <submittedName>
        <fullName evidence="8">Carbon starvation protein A</fullName>
    </submittedName>
</protein>
<dbReference type="PANTHER" id="PTHR30252">
    <property type="entry name" value="INNER MEMBRANE PEPTIDE TRANSPORTER"/>
    <property type="match status" value="1"/>
</dbReference>
<dbReference type="InterPro" id="IPR003706">
    <property type="entry name" value="CstA_N"/>
</dbReference>
<keyword evidence="2" id="KW-1003">Cell membrane</keyword>
<keyword evidence="4 6" id="KW-1133">Transmembrane helix</keyword>
<name>A0A3B0V294_9ZZZZ</name>
<accession>A0A3B0V294</accession>